<proteinExistence type="inferred from homology"/>
<keyword evidence="3" id="KW-0813">Transport</keyword>
<name>A0A0R1HMG7_9LACO</name>
<dbReference type="InterPro" id="IPR039424">
    <property type="entry name" value="SBP_5"/>
</dbReference>
<accession>A0A0R1HMG7</accession>
<dbReference type="EMBL" id="AZCX01000007">
    <property type="protein sequence ID" value="KRK47599.1"/>
    <property type="molecule type" value="Genomic_DNA"/>
</dbReference>
<evidence type="ECO:0000256" key="4">
    <source>
        <dbReference type="ARBA" id="ARBA00022729"/>
    </source>
</evidence>
<dbReference type="STRING" id="1302272.FC96_GL002322"/>
<dbReference type="FunFam" id="3.10.105.10:FF:000001">
    <property type="entry name" value="Oligopeptide ABC transporter, oligopeptide-binding protein"/>
    <property type="match status" value="1"/>
</dbReference>
<keyword evidence="7" id="KW-1185">Reference proteome</keyword>
<dbReference type="Gene3D" id="3.90.76.10">
    <property type="entry name" value="Dipeptide-binding Protein, Domain 1"/>
    <property type="match status" value="1"/>
</dbReference>
<dbReference type="GO" id="GO:1904680">
    <property type="term" value="F:peptide transmembrane transporter activity"/>
    <property type="evidence" value="ECO:0007669"/>
    <property type="project" value="TreeGrafter"/>
</dbReference>
<dbReference type="Pfam" id="PF00496">
    <property type="entry name" value="SBP_bac_5"/>
    <property type="match status" value="1"/>
</dbReference>
<evidence type="ECO:0000313" key="7">
    <source>
        <dbReference type="Proteomes" id="UP000050911"/>
    </source>
</evidence>
<evidence type="ECO:0000256" key="2">
    <source>
        <dbReference type="ARBA" id="ARBA00005695"/>
    </source>
</evidence>
<dbReference type="PANTHER" id="PTHR30290">
    <property type="entry name" value="PERIPLASMIC BINDING COMPONENT OF ABC TRANSPORTER"/>
    <property type="match status" value="1"/>
</dbReference>
<reference evidence="6 7" key="1">
    <citation type="journal article" date="2015" name="Genome Announc.">
        <title>Expanding the biotechnology potential of lactobacilli through comparative genomics of 213 strains and associated genera.</title>
        <authorList>
            <person name="Sun Z."/>
            <person name="Harris H.M."/>
            <person name="McCann A."/>
            <person name="Guo C."/>
            <person name="Argimon S."/>
            <person name="Zhang W."/>
            <person name="Yang X."/>
            <person name="Jeffery I.B."/>
            <person name="Cooney J.C."/>
            <person name="Kagawa T.F."/>
            <person name="Liu W."/>
            <person name="Song Y."/>
            <person name="Salvetti E."/>
            <person name="Wrobel A."/>
            <person name="Rasinkangas P."/>
            <person name="Parkhill J."/>
            <person name="Rea M.C."/>
            <person name="O'Sullivan O."/>
            <person name="Ritari J."/>
            <person name="Douillard F.P."/>
            <person name="Paul Ross R."/>
            <person name="Yang R."/>
            <person name="Briner A.E."/>
            <person name="Felis G.E."/>
            <person name="de Vos W.M."/>
            <person name="Barrangou R."/>
            <person name="Klaenhammer T.R."/>
            <person name="Caufield P.W."/>
            <person name="Cui Y."/>
            <person name="Zhang H."/>
            <person name="O'Toole P.W."/>
        </authorList>
    </citation>
    <scope>NUCLEOTIDE SEQUENCE [LARGE SCALE GENOMIC DNA]</scope>
    <source>
        <strain evidence="6 7">JCM 15530</strain>
    </source>
</reference>
<dbReference type="GO" id="GO:0015833">
    <property type="term" value="P:peptide transport"/>
    <property type="evidence" value="ECO:0007669"/>
    <property type="project" value="TreeGrafter"/>
</dbReference>
<comment type="similarity">
    <text evidence="2">Belongs to the bacterial solute-binding protein 5 family.</text>
</comment>
<dbReference type="SUPFAM" id="SSF53850">
    <property type="entry name" value="Periplasmic binding protein-like II"/>
    <property type="match status" value="1"/>
</dbReference>
<evidence type="ECO:0000256" key="1">
    <source>
        <dbReference type="ARBA" id="ARBA00004196"/>
    </source>
</evidence>
<organism evidence="6 7">
    <name type="scientific">Secundilactobacillus kimchicus JCM 15530</name>
    <dbReference type="NCBI Taxonomy" id="1302272"/>
    <lineage>
        <taxon>Bacteria</taxon>
        <taxon>Bacillati</taxon>
        <taxon>Bacillota</taxon>
        <taxon>Bacilli</taxon>
        <taxon>Lactobacillales</taxon>
        <taxon>Lactobacillaceae</taxon>
        <taxon>Secundilactobacillus</taxon>
    </lineage>
</organism>
<dbReference type="PANTHER" id="PTHR30290:SF10">
    <property type="entry name" value="PERIPLASMIC OLIGOPEPTIDE-BINDING PROTEIN-RELATED"/>
    <property type="match status" value="1"/>
</dbReference>
<comment type="subcellular location">
    <subcellularLocation>
        <location evidence="1">Cell envelope</location>
    </subcellularLocation>
</comment>
<dbReference type="GO" id="GO:0030313">
    <property type="term" value="C:cell envelope"/>
    <property type="evidence" value="ECO:0007669"/>
    <property type="project" value="UniProtKB-SubCell"/>
</dbReference>
<dbReference type="Gene3D" id="3.40.190.10">
    <property type="entry name" value="Periplasmic binding protein-like II"/>
    <property type="match status" value="1"/>
</dbReference>
<dbReference type="AlphaFoldDB" id="A0A0R1HMG7"/>
<dbReference type="InterPro" id="IPR000914">
    <property type="entry name" value="SBP_5_dom"/>
</dbReference>
<dbReference type="PATRIC" id="fig|1302272.5.peg.2373"/>
<dbReference type="Proteomes" id="UP000050911">
    <property type="component" value="Unassembled WGS sequence"/>
</dbReference>
<comment type="caution">
    <text evidence="6">The sequence shown here is derived from an EMBL/GenBank/DDBJ whole genome shotgun (WGS) entry which is preliminary data.</text>
</comment>
<gene>
    <name evidence="6" type="ORF">FC96_GL002322</name>
</gene>
<dbReference type="CDD" id="cd08504">
    <property type="entry name" value="PBP2_OppA"/>
    <property type="match status" value="1"/>
</dbReference>
<feature type="domain" description="Solute-binding protein family 5" evidence="5">
    <location>
        <begin position="8"/>
        <end position="318"/>
    </location>
</feature>
<sequence>MNSKKSPATLGIKATGKYELTVDLDQRIPYFKLLLGFPVFFPQNQKAVEKYGSGYGTRSSRMVYNGPFKLAKWNGTGNTWQLERNNQYWDKKAVKLDTVKYQVVQDNQTGLNQYNQKKLIGTALSGNQAKNLKNNKDMVVRPQSSSYYLAMNQKLTLFKNKKIRQAISMAIDRDQIVKNVLGDGSMNNGSFVSKGLATNPKTGKDFTADAKTPESMTYNLKKAQALWKQGLRETGVKNPSFTLLSSDSPAGKQVTEFLQGKLEKNLPGLKVTTQNVPLRTLLSKQGDHDYQVTLASWFADFADPITFLNILTTKNPSNNPQWSNAKYDKLIQASSTTDANNAEKRWDDMVKAQNILLEDQGVTPLYQSAAPWLMNRSLKDLVYNSAGANYNWKTAYMK</sequence>
<evidence type="ECO:0000259" key="5">
    <source>
        <dbReference type="Pfam" id="PF00496"/>
    </source>
</evidence>
<evidence type="ECO:0000256" key="3">
    <source>
        <dbReference type="ARBA" id="ARBA00022448"/>
    </source>
</evidence>
<protein>
    <submittedName>
        <fullName evidence="6">ABC transporter periplasmic protein</fullName>
    </submittedName>
</protein>
<keyword evidence="4" id="KW-0732">Signal</keyword>
<dbReference type="Gene3D" id="3.10.105.10">
    <property type="entry name" value="Dipeptide-binding Protein, Domain 3"/>
    <property type="match status" value="1"/>
</dbReference>
<evidence type="ECO:0000313" key="6">
    <source>
        <dbReference type="EMBL" id="KRK47599.1"/>
    </source>
</evidence>